<keyword evidence="2" id="KW-1185">Reference proteome</keyword>
<accession>A0A0U3N7T8</accession>
<dbReference type="AlphaFoldDB" id="A0A0U3N7T8"/>
<organism evidence="1 2">
    <name type="scientific">Roseateles depolymerans</name>
    <dbReference type="NCBI Taxonomy" id="76731"/>
    <lineage>
        <taxon>Bacteria</taxon>
        <taxon>Pseudomonadati</taxon>
        <taxon>Pseudomonadota</taxon>
        <taxon>Betaproteobacteria</taxon>
        <taxon>Burkholderiales</taxon>
        <taxon>Sphaerotilaceae</taxon>
        <taxon>Roseateles</taxon>
    </lineage>
</organism>
<proteinExistence type="predicted"/>
<gene>
    <name evidence="1" type="ORF">RD2015_3783</name>
</gene>
<evidence type="ECO:0000313" key="1">
    <source>
        <dbReference type="EMBL" id="ALV08235.1"/>
    </source>
</evidence>
<reference evidence="1 2" key="1">
    <citation type="submission" date="2015-12" db="EMBL/GenBank/DDBJ databases">
        <title>Complete genome of Roseateles depolymerans KCTC 42856.</title>
        <authorList>
            <person name="Kim K.M."/>
        </authorList>
    </citation>
    <scope>NUCLEOTIDE SEQUENCE [LARGE SCALE GENOMIC DNA]</scope>
    <source>
        <strain evidence="1 2">KCTC 42856</strain>
    </source>
</reference>
<dbReference type="KEGG" id="rdp:RD2015_3783"/>
<sequence>MHTQVFEAPLQVMPADVQRAGIAREAGERVVAIASEVIGLIELGARFIGERRLRAAMLAAARQEDAARPAFADSLRRAAGHSWL</sequence>
<evidence type="ECO:0000313" key="2">
    <source>
        <dbReference type="Proteomes" id="UP000060699"/>
    </source>
</evidence>
<dbReference type="OrthoDB" id="9970350at2"/>
<dbReference type="RefSeq" id="WP_147306928.1">
    <property type="nucleotide sequence ID" value="NZ_CP013729.1"/>
</dbReference>
<protein>
    <submittedName>
        <fullName evidence="1">Uncharacterized protein</fullName>
    </submittedName>
</protein>
<dbReference type="EMBL" id="CP013729">
    <property type="protein sequence ID" value="ALV08235.1"/>
    <property type="molecule type" value="Genomic_DNA"/>
</dbReference>
<dbReference type="Proteomes" id="UP000060699">
    <property type="component" value="Chromosome"/>
</dbReference>
<name>A0A0U3N7T8_9BURK</name>